<comment type="caution">
    <text evidence="1">The sequence shown here is derived from an EMBL/GenBank/DDBJ whole genome shotgun (WGS) entry which is preliminary data.</text>
</comment>
<dbReference type="AlphaFoldDB" id="A0A927BGV9"/>
<organism evidence="1 2">
    <name type="scientific">Hymenobacter montanus</name>
    <dbReference type="NCBI Taxonomy" id="2771359"/>
    <lineage>
        <taxon>Bacteria</taxon>
        <taxon>Pseudomonadati</taxon>
        <taxon>Bacteroidota</taxon>
        <taxon>Cytophagia</taxon>
        <taxon>Cytophagales</taxon>
        <taxon>Hymenobacteraceae</taxon>
        <taxon>Hymenobacter</taxon>
    </lineage>
</organism>
<reference evidence="1" key="1">
    <citation type="submission" date="2020-09" db="EMBL/GenBank/DDBJ databases">
        <authorList>
            <person name="Kim M.K."/>
        </authorList>
    </citation>
    <scope>NUCLEOTIDE SEQUENCE</scope>
    <source>
        <strain evidence="1">BT664</strain>
    </source>
</reference>
<dbReference type="RefSeq" id="WP_191006487.1">
    <property type="nucleotide sequence ID" value="NZ_JACXAD010000022.1"/>
</dbReference>
<sequence>MATPTSSTVRCAPMQAGGLLGRARQTRQPYTTSDIRYVATHYPHTTAKACAAALGRTVGSVRQFIQARPELHKRGQP</sequence>
<proteinExistence type="predicted"/>
<gene>
    <name evidence="1" type="ORF">IC235_17445</name>
</gene>
<protein>
    <submittedName>
        <fullName evidence="1">Uncharacterized protein</fullName>
    </submittedName>
</protein>
<accession>A0A927BGV9</accession>
<evidence type="ECO:0000313" key="2">
    <source>
        <dbReference type="Proteomes" id="UP000612233"/>
    </source>
</evidence>
<keyword evidence="2" id="KW-1185">Reference proteome</keyword>
<evidence type="ECO:0000313" key="1">
    <source>
        <dbReference type="EMBL" id="MBD2769678.1"/>
    </source>
</evidence>
<dbReference type="Proteomes" id="UP000612233">
    <property type="component" value="Unassembled WGS sequence"/>
</dbReference>
<dbReference type="EMBL" id="JACXAD010000022">
    <property type="protein sequence ID" value="MBD2769678.1"/>
    <property type="molecule type" value="Genomic_DNA"/>
</dbReference>
<name>A0A927BGV9_9BACT</name>